<feature type="domain" description="C2" evidence="11">
    <location>
        <begin position="1"/>
        <end position="140"/>
    </location>
</feature>
<comment type="catalytic activity">
    <reaction evidence="1">
        <text>a 1,2-diacyl-sn-glycero-3-phosphocholine + H2O = a 1,2-diacyl-sn-glycero-3-phosphate + choline + H(+)</text>
        <dbReference type="Rhea" id="RHEA:14445"/>
        <dbReference type="ChEBI" id="CHEBI:15354"/>
        <dbReference type="ChEBI" id="CHEBI:15377"/>
        <dbReference type="ChEBI" id="CHEBI:15378"/>
        <dbReference type="ChEBI" id="CHEBI:57643"/>
        <dbReference type="ChEBI" id="CHEBI:58608"/>
        <dbReference type="EC" id="3.1.4.4"/>
    </reaction>
</comment>
<keyword evidence="14" id="KW-1185">Reference proteome</keyword>
<keyword evidence="8" id="KW-0106">Calcium</keyword>
<dbReference type="CDD" id="cd04015">
    <property type="entry name" value="C2_plant_PLD"/>
    <property type="match status" value="1"/>
</dbReference>
<evidence type="ECO:0000256" key="6">
    <source>
        <dbReference type="ARBA" id="ARBA00022737"/>
    </source>
</evidence>
<name>A0AAV6JSN5_9ERIC</name>
<dbReference type="Pfam" id="PF00168">
    <property type="entry name" value="C2"/>
    <property type="match status" value="1"/>
</dbReference>
<gene>
    <name evidence="13" type="ORF">RHGRI_015829</name>
</gene>
<dbReference type="SUPFAM" id="SSF49562">
    <property type="entry name" value="C2 domain (Calcium/lipid-binding domain, CaLB)"/>
    <property type="match status" value="1"/>
</dbReference>
<keyword evidence="10" id="KW-0443">Lipid metabolism</keyword>
<evidence type="ECO:0000256" key="10">
    <source>
        <dbReference type="ARBA" id="ARBA00023098"/>
    </source>
</evidence>
<dbReference type="GO" id="GO:0005886">
    <property type="term" value="C:plasma membrane"/>
    <property type="evidence" value="ECO:0007669"/>
    <property type="project" value="TreeGrafter"/>
</dbReference>
<proteinExistence type="inferred from homology"/>
<comment type="cofactor">
    <cofactor evidence="2">
        <name>Ca(2+)</name>
        <dbReference type="ChEBI" id="CHEBI:29108"/>
    </cofactor>
</comment>
<dbReference type="GO" id="GO:0046872">
    <property type="term" value="F:metal ion binding"/>
    <property type="evidence" value="ECO:0007669"/>
    <property type="project" value="UniProtKB-KW"/>
</dbReference>
<evidence type="ECO:0000313" key="14">
    <source>
        <dbReference type="Proteomes" id="UP000823749"/>
    </source>
</evidence>
<dbReference type="EMBL" id="JACTNZ010000006">
    <property type="protein sequence ID" value="KAG5542865.1"/>
    <property type="molecule type" value="Genomic_DNA"/>
</dbReference>
<keyword evidence="9" id="KW-0442">Lipid degradation</keyword>
<sequence>MADGDSERVVYLHGDLDLKIMEARNLPNMDMLSERFRRCFTAFDVTCGRPKQGQHRHRKIITSDPYVTVCLAGATVARTRVIANSQDPKWDEQFHVPLAHPVSQVEFQVKDNDMFGADLIGVAAVPAEMILSGEVIKEWFPIIGSYGKPPKPDCAVFLEMRFVPCDENPVYNNSDPGRFDVDRSYFPVRHGGNVTLYQDAHVPENALPEIELEEEMVFSHGKCWEDICHAILEAHHLVYIVGWSIFHKVRLVREPSKPLPSGGNLILGDLLKYKSQEGVRVLLLVWDDKTSHSKLFIKTWFIFKLVKVNFLNVDVQVICVQAGVMGTHDEETRRFFKHSSVTCVLSPRYASSKLSIFKQQACFIPWSMRLWLDMCIVYHRLSMDALHYPFQKGLTVSLNLAINVPLWVVGTLYTHHQKCVIVDTQAHGNNRKLTAFIGGLDLCDGRYDTPEHRLFRDLNTVFQDDYHNPTLPAGGSKGPRQPWHDLHCKIEGPAAYDVLKNFEQRWRKATKWSEFGQRFKRISHWHDDALIKIERISWILSPNPSIPDDDPQLWVSKEDDPQNWHVQVFRSIDSGSLKGFPKDVHTAEAQNLVCAKNLVIDWSIQTAYIQAIRSAQHFIYIENQYFLGSSYAWPSYKSAALRKHHLQWGSHCIRVLKFKANECLTQKATLGLQDINKILSRISPWGGPCDLSRQSLVGSDILEEDFEDLLEEHLEGADNLIPMELALKIASKIRAKERFAVYVVIPMWPEGVPTSASVQEILFWQGQTMQMMYEIIAHELKAMNLDNAHPKDYLNFYCLGNREECPVESSDATKQPSANGDAVSASQKFGRFMIYVHAKGMIVDDEYVILGSANINQRSMAGSRDTEIAMGAYQPHHTWAKKKKHPHGQVYGYRMSLWAEHLGKLDKCFKEPYSLACVKSMNKIADENWKGFSSEEFTRLQGHLLRYPVEVDVNGKVGPLPGQENFPDVGGKVIGARTTLPDALTT</sequence>
<evidence type="ECO:0000259" key="12">
    <source>
        <dbReference type="PROSITE" id="PS50035"/>
    </source>
</evidence>
<protein>
    <recommendedName>
        <fullName evidence="4">phospholipase D</fullName>
        <ecNumber evidence="4">3.1.4.4</ecNumber>
    </recommendedName>
</protein>
<dbReference type="SUPFAM" id="SSF56024">
    <property type="entry name" value="Phospholipase D/nuclease"/>
    <property type="match status" value="2"/>
</dbReference>
<dbReference type="Pfam" id="PF12357">
    <property type="entry name" value="PLD_C"/>
    <property type="match status" value="1"/>
</dbReference>
<evidence type="ECO:0000256" key="8">
    <source>
        <dbReference type="ARBA" id="ARBA00022837"/>
    </source>
</evidence>
<accession>A0AAV6JSN5</accession>
<dbReference type="EC" id="3.1.4.4" evidence="4"/>
<dbReference type="GO" id="GO:0009395">
    <property type="term" value="P:phospholipid catabolic process"/>
    <property type="evidence" value="ECO:0007669"/>
    <property type="project" value="TreeGrafter"/>
</dbReference>
<comment type="caution">
    <text evidence="13">The sequence shown here is derived from an EMBL/GenBank/DDBJ whole genome shotgun (WGS) entry which is preliminary data.</text>
</comment>
<dbReference type="PANTHER" id="PTHR18896:SF60">
    <property type="entry name" value="PHOSPHOLIPASE D"/>
    <property type="match status" value="1"/>
</dbReference>
<dbReference type="Gene3D" id="3.30.870.10">
    <property type="entry name" value="Endonuclease Chain A"/>
    <property type="match status" value="2"/>
</dbReference>
<dbReference type="SMART" id="SM00239">
    <property type="entry name" value="C2"/>
    <property type="match status" value="1"/>
</dbReference>
<feature type="domain" description="PLD phosphodiesterase" evidence="12">
    <location>
        <begin position="411"/>
        <end position="446"/>
    </location>
</feature>
<evidence type="ECO:0000256" key="4">
    <source>
        <dbReference type="ARBA" id="ARBA00012027"/>
    </source>
</evidence>
<dbReference type="InterPro" id="IPR035892">
    <property type="entry name" value="C2_domain_sf"/>
</dbReference>
<evidence type="ECO:0000256" key="1">
    <source>
        <dbReference type="ARBA" id="ARBA00000798"/>
    </source>
</evidence>
<dbReference type="InterPro" id="IPR000008">
    <property type="entry name" value="C2_dom"/>
</dbReference>
<reference evidence="13 14" key="1">
    <citation type="submission" date="2020-08" db="EMBL/GenBank/DDBJ databases">
        <title>Plant Genome Project.</title>
        <authorList>
            <person name="Zhang R.-G."/>
        </authorList>
    </citation>
    <scope>NUCLEOTIDE SEQUENCE [LARGE SCALE GENOMIC DNA]</scope>
    <source>
        <strain evidence="13">WSP0</strain>
        <tissue evidence="13">Leaf</tissue>
    </source>
</reference>
<evidence type="ECO:0000256" key="3">
    <source>
        <dbReference type="ARBA" id="ARBA00010683"/>
    </source>
</evidence>
<evidence type="ECO:0000256" key="5">
    <source>
        <dbReference type="ARBA" id="ARBA00022723"/>
    </source>
</evidence>
<evidence type="ECO:0000259" key="11">
    <source>
        <dbReference type="PROSITE" id="PS50004"/>
    </source>
</evidence>
<dbReference type="InterPro" id="IPR015679">
    <property type="entry name" value="PLipase_D_fam"/>
</dbReference>
<dbReference type="Proteomes" id="UP000823749">
    <property type="component" value="Chromosome 6"/>
</dbReference>
<keyword evidence="7" id="KW-0378">Hydrolase</keyword>
<evidence type="ECO:0000256" key="2">
    <source>
        <dbReference type="ARBA" id="ARBA00001913"/>
    </source>
</evidence>
<feature type="domain" description="PLD phosphodiesterase" evidence="12">
    <location>
        <begin position="832"/>
        <end position="859"/>
    </location>
</feature>
<dbReference type="GO" id="GO:0004630">
    <property type="term" value="F:phospholipase D activity"/>
    <property type="evidence" value="ECO:0007669"/>
    <property type="project" value="UniProtKB-EC"/>
</dbReference>
<organism evidence="13 14">
    <name type="scientific">Rhododendron griersonianum</name>
    <dbReference type="NCBI Taxonomy" id="479676"/>
    <lineage>
        <taxon>Eukaryota</taxon>
        <taxon>Viridiplantae</taxon>
        <taxon>Streptophyta</taxon>
        <taxon>Embryophyta</taxon>
        <taxon>Tracheophyta</taxon>
        <taxon>Spermatophyta</taxon>
        <taxon>Magnoliopsida</taxon>
        <taxon>eudicotyledons</taxon>
        <taxon>Gunneridae</taxon>
        <taxon>Pentapetalae</taxon>
        <taxon>asterids</taxon>
        <taxon>Ericales</taxon>
        <taxon>Ericaceae</taxon>
        <taxon>Ericoideae</taxon>
        <taxon>Rhodoreae</taxon>
        <taxon>Rhododendron</taxon>
    </lineage>
</organism>
<comment type="similarity">
    <text evidence="3">Belongs to the phospholipase D family. C2-PLD subfamily.</text>
</comment>
<dbReference type="InterPro" id="IPR024632">
    <property type="entry name" value="PLipase_D_C"/>
</dbReference>
<dbReference type="PROSITE" id="PS50035">
    <property type="entry name" value="PLD"/>
    <property type="match status" value="2"/>
</dbReference>
<dbReference type="Gene3D" id="2.60.40.150">
    <property type="entry name" value="C2 domain"/>
    <property type="match status" value="1"/>
</dbReference>
<dbReference type="PANTHER" id="PTHR18896">
    <property type="entry name" value="PHOSPHOLIPASE D"/>
    <property type="match status" value="1"/>
</dbReference>
<dbReference type="SMART" id="SM00155">
    <property type="entry name" value="PLDc"/>
    <property type="match status" value="2"/>
</dbReference>
<dbReference type="AlphaFoldDB" id="A0AAV6JSN5"/>
<keyword evidence="6" id="KW-0677">Repeat</keyword>
<dbReference type="PROSITE" id="PS50004">
    <property type="entry name" value="C2"/>
    <property type="match status" value="1"/>
</dbReference>
<dbReference type="Pfam" id="PF00614">
    <property type="entry name" value="PLDc"/>
    <property type="match status" value="1"/>
</dbReference>
<evidence type="ECO:0000256" key="7">
    <source>
        <dbReference type="ARBA" id="ARBA00022801"/>
    </source>
</evidence>
<evidence type="ECO:0000256" key="9">
    <source>
        <dbReference type="ARBA" id="ARBA00022963"/>
    </source>
</evidence>
<keyword evidence="5" id="KW-0479">Metal-binding</keyword>
<dbReference type="InterPro" id="IPR001736">
    <property type="entry name" value="PLipase_D/transphosphatidylase"/>
</dbReference>
<evidence type="ECO:0000313" key="13">
    <source>
        <dbReference type="EMBL" id="KAG5542865.1"/>
    </source>
</evidence>